<dbReference type="SMART" id="SM00348">
    <property type="entry name" value="IRF"/>
    <property type="match status" value="1"/>
</dbReference>
<dbReference type="SUPFAM" id="SSF46785">
    <property type="entry name" value="Winged helix' DNA-binding domain"/>
    <property type="match status" value="1"/>
</dbReference>
<dbReference type="SUPFAM" id="SSF49879">
    <property type="entry name" value="SMAD/FHA domain"/>
    <property type="match status" value="1"/>
</dbReference>
<dbReference type="InterPro" id="IPR036388">
    <property type="entry name" value="WH-like_DNA-bd_sf"/>
</dbReference>
<evidence type="ECO:0000313" key="2">
    <source>
        <dbReference type="EMBL" id="CAG02387.1"/>
    </source>
</evidence>
<dbReference type="GO" id="GO:0000981">
    <property type="term" value="F:DNA-binding transcription factor activity, RNA polymerase II-specific"/>
    <property type="evidence" value="ECO:0007669"/>
    <property type="project" value="TreeGrafter"/>
</dbReference>
<dbReference type="GO" id="GO:0005634">
    <property type="term" value="C:nucleus"/>
    <property type="evidence" value="ECO:0007669"/>
    <property type="project" value="TreeGrafter"/>
</dbReference>
<protein>
    <submittedName>
        <fullName evidence="2">(spotted green pufferfish) hypothetical protein</fullName>
    </submittedName>
</protein>
<dbReference type="Pfam" id="PF00605">
    <property type="entry name" value="IRF"/>
    <property type="match status" value="2"/>
</dbReference>
<dbReference type="GO" id="GO:0000978">
    <property type="term" value="F:RNA polymerase II cis-regulatory region sequence-specific DNA binding"/>
    <property type="evidence" value="ECO:0007669"/>
    <property type="project" value="TreeGrafter"/>
</dbReference>
<feature type="domain" description="IRF tryptophan pentad repeat" evidence="1">
    <location>
        <begin position="6"/>
        <end position="152"/>
    </location>
</feature>
<dbReference type="SMART" id="SM01243">
    <property type="entry name" value="IRF-3"/>
    <property type="match status" value="1"/>
</dbReference>
<organism evidence="2">
    <name type="scientific">Tetraodon nigroviridis</name>
    <name type="common">Spotted green pufferfish</name>
    <name type="synonym">Chelonodon nigroviridis</name>
    <dbReference type="NCBI Taxonomy" id="99883"/>
    <lineage>
        <taxon>Eukaryota</taxon>
        <taxon>Metazoa</taxon>
        <taxon>Chordata</taxon>
        <taxon>Craniata</taxon>
        <taxon>Vertebrata</taxon>
        <taxon>Euteleostomi</taxon>
        <taxon>Actinopterygii</taxon>
        <taxon>Neopterygii</taxon>
        <taxon>Teleostei</taxon>
        <taxon>Neoteleostei</taxon>
        <taxon>Acanthomorphata</taxon>
        <taxon>Eupercaria</taxon>
        <taxon>Tetraodontiformes</taxon>
        <taxon>Tetradontoidea</taxon>
        <taxon>Tetraodontidae</taxon>
        <taxon>Tetraodon</taxon>
    </lineage>
</organism>
<evidence type="ECO:0000259" key="1">
    <source>
        <dbReference type="PROSITE" id="PS51507"/>
    </source>
</evidence>
<dbReference type="PROSITE" id="PS51507">
    <property type="entry name" value="IRF_2"/>
    <property type="match status" value="1"/>
</dbReference>
<dbReference type="OrthoDB" id="9836034at2759"/>
<dbReference type="PANTHER" id="PTHR11949:SF2">
    <property type="entry name" value="INTERFERON REGULATORY FACTOR 7"/>
    <property type="match status" value="1"/>
</dbReference>
<dbReference type="Gene3D" id="2.60.200.10">
    <property type="match status" value="1"/>
</dbReference>
<dbReference type="InterPro" id="IPR036390">
    <property type="entry name" value="WH_DNA-bd_sf"/>
</dbReference>
<dbReference type="GO" id="GO:0002376">
    <property type="term" value="P:immune system process"/>
    <property type="evidence" value="ECO:0007669"/>
    <property type="project" value="TreeGrafter"/>
</dbReference>
<dbReference type="Pfam" id="PF10401">
    <property type="entry name" value="IRF-3"/>
    <property type="match status" value="1"/>
</dbReference>
<dbReference type="KEGG" id="tng:GSTEN00021491G001"/>
<dbReference type="InterPro" id="IPR017855">
    <property type="entry name" value="SMAD-like_dom_sf"/>
</dbReference>
<dbReference type="EMBL" id="CAAE01014688">
    <property type="protein sequence ID" value="CAG02387.1"/>
    <property type="molecule type" value="Genomic_DNA"/>
</dbReference>
<dbReference type="FunFam" id="2.60.200.10:FF:000015">
    <property type="entry name" value="Interferon regulatory factor 7"/>
    <property type="match status" value="1"/>
</dbReference>
<dbReference type="InterPro" id="IPR008984">
    <property type="entry name" value="SMAD_FHA_dom_sf"/>
</dbReference>
<dbReference type="GO" id="GO:0045893">
    <property type="term" value="P:positive regulation of DNA-templated transcription"/>
    <property type="evidence" value="ECO:0007669"/>
    <property type="project" value="UniProtKB-ARBA"/>
</dbReference>
<accession>Q4SAE5</accession>
<proteinExistence type="predicted"/>
<dbReference type="Gene3D" id="1.10.10.10">
    <property type="entry name" value="Winged helix-like DNA-binding domain superfamily/Winged helix DNA-binding domain"/>
    <property type="match status" value="2"/>
</dbReference>
<comment type="caution">
    <text evidence="2">The sequence shown here is derived from an EMBL/GenBank/DDBJ whole genome shotgun (WGS) entry which is preliminary data.</text>
</comment>
<reference evidence="2" key="2">
    <citation type="submission" date="2004-02" db="EMBL/GenBank/DDBJ databases">
        <authorList>
            <consortium name="Genoscope"/>
            <consortium name="Whitehead Institute Centre for Genome Research"/>
        </authorList>
    </citation>
    <scope>NUCLEOTIDE SEQUENCE</scope>
</reference>
<reference evidence="2" key="1">
    <citation type="journal article" date="2004" name="Nature">
        <title>Genome duplication in the teleost fish Tetraodon nigroviridis reveals the early vertebrate proto-karyotype.</title>
        <authorList>
            <person name="Jaillon O."/>
            <person name="Aury J.-M."/>
            <person name="Brunet F."/>
            <person name="Petit J.-L."/>
            <person name="Stange-Thomann N."/>
            <person name="Mauceli E."/>
            <person name="Bouneau L."/>
            <person name="Fischer C."/>
            <person name="Ozouf-Costaz C."/>
            <person name="Bernot A."/>
            <person name="Nicaud S."/>
            <person name="Jaffe D."/>
            <person name="Fisher S."/>
            <person name="Lutfalla G."/>
            <person name="Dossat C."/>
            <person name="Segurens B."/>
            <person name="Dasilva C."/>
            <person name="Salanoubat M."/>
            <person name="Levy M."/>
            <person name="Boudet N."/>
            <person name="Castellano S."/>
            <person name="Anthouard V."/>
            <person name="Jubin C."/>
            <person name="Castelli V."/>
            <person name="Katinka M."/>
            <person name="Vacherie B."/>
            <person name="Biemont C."/>
            <person name="Skalli Z."/>
            <person name="Cattolico L."/>
            <person name="Poulain J."/>
            <person name="De Berardinis V."/>
            <person name="Cruaud C."/>
            <person name="Duprat S."/>
            <person name="Brottier P."/>
            <person name="Coutanceau J.-P."/>
            <person name="Gouzy J."/>
            <person name="Parra G."/>
            <person name="Lardier G."/>
            <person name="Chapple C."/>
            <person name="McKernan K.J."/>
            <person name="McEwan P."/>
            <person name="Bosak S."/>
            <person name="Kellis M."/>
            <person name="Volff J.-N."/>
            <person name="Guigo R."/>
            <person name="Zody M.C."/>
            <person name="Mesirov J."/>
            <person name="Lindblad-Toh K."/>
            <person name="Birren B."/>
            <person name="Nusbaum C."/>
            <person name="Kahn D."/>
            <person name="Robinson-Rechavi M."/>
            <person name="Laudet V."/>
            <person name="Schachter V."/>
            <person name="Quetier F."/>
            <person name="Saurin W."/>
            <person name="Scarpelli C."/>
            <person name="Wincker P."/>
            <person name="Lander E.S."/>
            <person name="Weissenbach J."/>
            <person name="Roest Crollius H."/>
        </authorList>
    </citation>
    <scope>NUCLEOTIDE SEQUENCE [LARGE SCALE GENOMIC DNA]</scope>
</reference>
<dbReference type="InterPro" id="IPR001346">
    <property type="entry name" value="Interferon_reg_fact_DNA-bd_dom"/>
</dbReference>
<dbReference type="PANTHER" id="PTHR11949">
    <property type="entry name" value="INTERFERON REGULATORY FACTOR"/>
    <property type="match status" value="1"/>
</dbReference>
<name>Q4SAE5_TETNG</name>
<gene>
    <name evidence="2" type="ORF">GSTENG00021491001</name>
</gene>
<sequence length="475" mass="53611">MQSPPKPQFASWLIEQVETGQYLGLCYVGQNKFRVPWKHNSRKDCNDEDSKIFRVGPTSSPCYIFVIPGDLCQSPEEGWGGWVVGSSDSSSTTEAAEAWAVASGKINDFPNDKARWKTNFRCALNNLSERFKMVQDNSKNSDDPHKIYEIINTGYNYESLPTQDSEMIPDIYNIPVEHLPLPSELNLLNNLKALDLGSQPAVEPWAEDYIQHCPAVLDTYPAVAEIYPQPLEEKPSPYEINPPQAILAVPPDICDLEISIHYRKKEMLKTTVRAPRLQLHYHSEAPELEANHHICFPPTDGLLDHKQVEYTNRILNSIQKGLLLEVRDTGIYATRQDRCHVFASTSDPSTAHLEPSKLPQNNMVELLSFAKYVHELKLFRENNGGSPEYTINMCFGEKFPDGKALEKKLVTVKVVPLVCRHFYEMAHLEGASSLHSSNVSLQISHNSLYDLIHSVFGLPEQQELVRPAAGFLPQT</sequence>
<dbReference type="InterPro" id="IPR019471">
    <property type="entry name" value="Interferon_reg_factor-3"/>
</dbReference>
<dbReference type="AlphaFoldDB" id="Q4SAE5"/>